<dbReference type="AlphaFoldDB" id="A0A0F9ESD9"/>
<sequence length="33" mass="3704">IQDKNPKLTESIQSLAKATKALDDLTQEIYSKL</sequence>
<comment type="caution">
    <text evidence="1">The sequence shown here is derived from an EMBL/GenBank/DDBJ whole genome shotgun (WGS) entry which is preliminary data.</text>
</comment>
<organism evidence="1">
    <name type="scientific">marine sediment metagenome</name>
    <dbReference type="NCBI Taxonomy" id="412755"/>
    <lineage>
        <taxon>unclassified sequences</taxon>
        <taxon>metagenomes</taxon>
        <taxon>ecological metagenomes</taxon>
    </lineage>
</organism>
<evidence type="ECO:0000313" key="1">
    <source>
        <dbReference type="EMBL" id="KKL47815.1"/>
    </source>
</evidence>
<accession>A0A0F9ESD9</accession>
<name>A0A0F9ESD9_9ZZZZ</name>
<proteinExistence type="predicted"/>
<protein>
    <submittedName>
        <fullName evidence="1">Uncharacterized protein</fullName>
    </submittedName>
</protein>
<gene>
    <name evidence="1" type="ORF">LCGC14_2331750</name>
</gene>
<dbReference type="EMBL" id="LAZR01033535">
    <property type="protein sequence ID" value="KKL47815.1"/>
    <property type="molecule type" value="Genomic_DNA"/>
</dbReference>
<feature type="non-terminal residue" evidence="1">
    <location>
        <position position="1"/>
    </location>
</feature>
<reference evidence="1" key="1">
    <citation type="journal article" date="2015" name="Nature">
        <title>Complex archaea that bridge the gap between prokaryotes and eukaryotes.</title>
        <authorList>
            <person name="Spang A."/>
            <person name="Saw J.H."/>
            <person name="Jorgensen S.L."/>
            <person name="Zaremba-Niedzwiedzka K."/>
            <person name="Martijn J."/>
            <person name="Lind A.E."/>
            <person name="van Eijk R."/>
            <person name="Schleper C."/>
            <person name="Guy L."/>
            <person name="Ettema T.J."/>
        </authorList>
    </citation>
    <scope>NUCLEOTIDE SEQUENCE</scope>
</reference>